<dbReference type="AlphaFoldDB" id="A0A6J5YH01"/>
<gene>
    <name evidence="2" type="ORF">UFOPK1392_00602</name>
    <name evidence="3" type="ORF">UFOPK3733_00504</name>
</gene>
<protein>
    <submittedName>
        <fullName evidence="2">Unannotated protein</fullName>
    </submittedName>
</protein>
<feature type="transmembrane region" description="Helical" evidence="1">
    <location>
        <begin position="105"/>
        <end position="125"/>
    </location>
</feature>
<dbReference type="InterPro" id="IPR041113">
    <property type="entry name" value="Heliorhodopsin"/>
</dbReference>
<organism evidence="2">
    <name type="scientific">freshwater metagenome</name>
    <dbReference type="NCBI Taxonomy" id="449393"/>
    <lineage>
        <taxon>unclassified sequences</taxon>
        <taxon>metagenomes</taxon>
        <taxon>ecological metagenomes</taxon>
    </lineage>
</organism>
<feature type="transmembrane region" description="Helical" evidence="1">
    <location>
        <begin position="245"/>
        <end position="267"/>
    </location>
</feature>
<feature type="transmembrane region" description="Helical" evidence="1">
    <location>
        <begin position="21"/>
        <end position="46"/>
    </location>
</feature>
<dbReference type="EMBL" id="CAEMXZ010000018">
    <property type="protein sequence ID" value="CAB4322862.1"/>
    <property type="molecule type" value="Genomic_DNA"/>
</dbReference>
<reference evidence="2" key="1">
    <citation type="submission" date="2020-05" db="EMBL/GenBank/DDBJ databases">
        <authorList>
            <person name="Chiriac C."/>
            <person name="Salcher M."/>
            <person name="Ghai R."/>
            <person name="Kavagutti S V."/>
        </authorList>
    </citation>
    <scope>NUCLEOTIDE SEQUENCE</scope>
</reference>
<evidence type="ECO:0000313" key="2">
    <source>
        <dbReference type="EMBL" id="CAB4322862.1"/>
    </source>
</evidence>
<dbReference type="NCBIfam" id="NF038020">
    <property type="entry name" value="HeR"/>
    <property type="match status" value="1"/>
</dbReference>
<name>A0A6J5YH01_9ZZZZ</name>
<feature type="transmembrane region" description="Helical" evidence="1">
    <location>
        <begin position="207"/>
        <end position="224"/>
    </location>
</feature>
<evidence type="ECO:0000313" key="3">
    <source>
        <dbReference type="EMBL" id="CAB4928164.1"/>
    </source>
</evidence>
<feature type="transmembrane region" description="Helical" evidence="1">
    <location>
        <begin position="131"/>
        <end position="151"/>
    </location>
</feature>
<keyword evidence="1" id="KW-0812">Transmembrane</keyword>
<dbReference type="Pfam" id="PF18761">
    <property type="entry name" value="Heliorhodopsin"/>
    <property type="match status" value="1"/>
</dbReference>
<dbReference type="EMBL" id="CAFBNC010000015">
    <property type="protein sequence ID" value="CAB4928164.1"/>
    <property type="molecule type" value="Genomic_DNA"/>
</dbReference>
<feature type="transmembrane region" description="Helical" evidence="1">
    <location>
        <begin position="163"/>
        <end position="187"/>
    </location>
</feature>
<dbReference type="Gene3D" id="1.20.1070.10">
    <property type="entry name" value="Rhodopsin 7-helix transmembrane proteins"/>
    <property type="match status" value="1"/>
</dbReference>
<keyword evidence="1" id="KW-1133">Transmembrane helix</keyword>
<dbReference type="SUPFAM" id="SSF81321">
    <property type="entry name" value="Family A G protein-coupled receptor-like"/>
    <property type="match status" value="1"/>
</dbReference>
<sequence length="268" mass="29548">MAETANHSRMRNLRNWNVGVGSLHLVQGIVILLISSSFAIPVVATVQTGPPGAEGSLSLSKQFFEFSFPIAIAIFLFLAAGDHLLMSITPLRRWYEANLLRGVNYARWIEYSVSASIMILLIGLLNGINNLYAMMAIFGVNAAMILFGLVMEQVNRDRETVNWWPFIFGCIVGIIPWIAITFALVTASTDNTVINGVAANPDGVPPFVFGIVISLFVLFNCFALNQWLQYRGRGRFADYLYGEKVYLVLSLVAKSALAWQIFAGTLAS</sequence>
<accession>A0A6J5YH01</accession>
<keyword evidence="1" id="KW-0472">Membrane</keyword>
<evidence type="ECO:0000256" key="1">
    <source>
        <dbReference type="SAM" id="Phobius"/>
    </source>
</evidence>
<proteinExistence type="predicted"/>
<feature type="transmembrane region" description="Helical" evidence="1">
    <location>
        <begin position="66"/>
        <end position="85"/>
    </location>
</feature>